<dbReference type="AlphaFoldDB" id="W2NZJ6"/>
<organism evidence="1">
    <name type="scientific">Phytophthora nicotianae</name>
    <name type="common">Potato buckeye rot agent</name>
    <name type="synonym">Phytophthora parasitica</name>
    <dbReference type="NCBI Taxonomy" id="4792"/>
    <lineage>
        <taxon>Eukaryota</taxon>
        <taxon>Sar</taxon>
        <taxon>Stramenopiles</taxon>
        <taxon>Oomycota</taxon>
        <taxon>Peronosporomycetes</taxon>
        <taxon>Peronosporales</taxon>
        <taxon>Peronosporaceae</taxon>
        <taxon>Phytophthora</taxon>
    </lineage>
</organism>
<dbReference type="Proteomes" id="UP000054532">
    <property type="component" value="Unassembled WGS sequence"/>
</dbReference>
<proteinExistence type="predicted"/>
<gene>
    <name evidence="1" type="ORF">L914_03129</name>
</gene>
<name>W2NZJ6_PHYNI</name>
<sequence>FLFDGDSARVVRVEINIDLTTPLLQALGSLKDVSKVLEHARVSSEFVIGGDGEKGVLSDNRSNDSTSS</sequence>
<reference evidence="1" key="1">
    <citation type="submission" date="2013-11" db="EMBL/GenBank/DDBJ databases">
        <title>The Genome Sequence of Phytophthora parasitica IAC_01/95.</title>
        <authorList>
            <consortium name="The Broad Institute Genomics Platform"/>
            <person name="Russ C."/>
            <person name="Tyler B."/>
            <person name="Panabieres F."/>
            <person name="Shan W."/>
            <person name="Tripathy S."/>
            <person name="Grunwald N."/>
            <person name="Machado M."/>
            <person name="Johnson C.S."/>
            <person name="Arredondo F."/>
            <person name="Hong C."/>
            <person name="Coffey M."/>
            <person name="Young S.K."/>
            <person name="Zeng Q."/>
            <person name="Gargeya S."/>
            <person name="Fitzgerald M."/>
            <person name="Abouelleil A."/>
            <person name="Alvarado L."/>
            <person name="Chapman S.B."/>
            <person name="Gainer-Dewar J."/>
            <person name="Goldberg J."/>
            <person name="Griggs A."/>
            <person name="Gujja S."/>
            <person name="Hansen M."/>
            <person name="Howarth C."/>
            <person name="Imamovic A."/>
            <person name="Ireland A."/>
            <person name="Larimer J."/>
            <person name="McCowan C."/>
            <person name="Murphy C."/>
            <person name="Pearson M."/>
            <person name="Poon T.W."/>
            <person name="Priest M."/>
            <person name="Roberts A."/>
            <person name="Saif S."/>
            <person name="Shea T."/>
            <person name="Sykes S."/>
            <person name="Wortman J."/>
            <person name="Nusbaum C."/>
            <person name="Birren B."/>
        </authorList>
    </citation>
    <scope>NUCLEOTIDE SEQUENCE [LARGE SCALE GENOMIC DNA]</scope>
    <source>
        <strain evidence="1">IAC_01/95</strain>
    </source>
</reference>
<evidence type="ECO:0000313" key="1">
    <source>
        <dbReference type="EMBL" id="ETM53383.1"/>
    </source>
</evidence>
<feature type="non-terminal residue" evidence="1">
    <location>
        <position position="1"/>
    </location>
</feature>
<protein>
    <submittedName>
        <fullName evidence="1">Uncharacterized protein</fullName>
    </submittedName>
</protein>
<accession>W2NZJ6</accession>
<dbReference type="EMBL" id="KI691348">
    <property type="protein sequence ID" value="ETM53383.1"/>
    <property type="molecule type" value="Genomic_DNA"/>
</dbReference>